<reference evidence="6" key="1">
    <citation type="submission" date="2021-03" db="EMBL/GenBank/DDBJ databases">
        <title>Roseibium sp. CAU 1637 isolated from Incheon.</title>
        <authorList>
            <person name="Kim W."/>
        </authorList>
    </citation>
    <scope>NUCLEOTIDE SEQUENCE</scope>
    <source>
        <strain evidence="6">CAU 1637</strain>
    </source>
</reference>
<keyword evidence="7" id="KW-1185">Reference proteome</keyword>
<organism evidence="6 7">
    <name type="scientific">Roseibium limicola</name>
    <dbReference type="NCBI Taxonomy" id="2816037"/>
    <lineage>
        <taxon>Bacteria</taxon>
        <taxon>Pseudomonadati</taxon>
        <taxon>Pseudomonadota</taxon>
        <taxon>Alphaproteobacteria</taxon>
        <taxon>Hyphomicrobiales</taxon>
        <taxon>Stappiaceae</taxon>
        <taxon>Roseibium</taxon>
    </lineage>
</organism>
<dbReference type="PANTHER" id="PTHR37326:SF1">
    <property type="entry name" value="BLL3975 PROTEIN"/>
    <property type="match status" value="1"/>
</dbReference>
<keyword evidence="2" id="KW-0479">Metal-binding</keyword>
<dbReference type="PIRSF" id="PIRSF039012">
    <property type="entry name" value="ASP"/>
    <property type="match status" value="1"/>
</dbReference>
<comment type="cofactor">
    <cofactor evidence="1">
        <name>Zn(2+)</name>
        <dbReference type="ChEBI" id="CHEBI:29105"/>
    </cofactor>
</comment>
<comment type="caution">
    <text evidence="6">The sequence shown here is derived from an EMBL/GenBank/DDBJ whole genome shotgun (WGS) entry which is preliminary data.</text>
</comment>
<dbReference type="GO" id="GO:0046872">
    <property type="term" value="F:metal ion binding"/>
    <property type="evidence" value="ECO:0007669"/>
    <property type="project" value="UniProtKB-KW"/>
</dbReference>
<sequence length="330" mass="35251">MHSSPITSTVPFDEDGVHHGFLRLPYSRDDSAWGAVMIPVTVIRNGEGPTALLTGGNHGDEYEGPVVLQELAVRLTADEVQGRVIIVPAMNQPAFRNGTRTSPVDSGNLNRSFPGSPTGTVTQKIADYFSCVLVPMADVVLDFHSGGRTLDFIPFAAVHILEDKAQEAACVAAMQAFNAPYSMKLLEIDSVGMYDTTVEDMGKVFVSTELGGGGSSTGRSNAIARKGVRNLLVHAGILKEPLTLAATINLDMPDGDCYSFCEYDGMHEPMVDLGDEVKAGDVIARVWPLDRTGQEPVEIRAKRAGLLAGRHFPGLIKVGDCVAVLGVEVD</sequence>
<dbReference type="PANTHER" id="PTHR37326">
    <property type="entry name" value="BLL3975 PROTEIN"/>
    <property type="match status" value="1"/>
</dbReference>
<keyword evidence="4" id="KW-0862">Zinc</keyword>
<evidence type="ECO:0000313" key="6">
    <source>
        <dbReference type="EMBL" id="MBO0344110.1"/>
    </source>
</evidence>
<dbReference type="GO" id="GO:0016788">
    <property type="term" value="F:hydrolase activity, acting on ester bonds"/>
    <property type="evidence" value="ECO:0007669"/>
    <property type="project" value="InterPro"/>
</dbReference>
<evidence type="ECO:0000259" key="5">
    <source>
        <dbReference type="Pfam" id="PF24827"/>
    </source>
</evidence>
<name>A0A939EK37_9HYPH</name>
<accession>A0A939EK37</accession>
<dbReference type="GO" id="GO:0016811">
    <property type="term" value="F:hydrolase activity, acting on carbon-nitrogen (but not peptide) bonds, in linear amides"/>
    <property type="evidence" value="ECO:0007669"/>
    <property type="project" value="InterPro"/>
</dbReference>
<dbReference type="EC" id="3.5.1.125" evidence="6"/>
<keyword evidence="3 6" id="KW-0378">Hydrolase</keyword>
<protein>
    <submittedName>
        <fullName evidence="6">N(2)-acetyl-L-2,4-diaminobutanoate deacetylase DoeB</fullName>
        <ecNumber evidence="6">3.5.1.125</ecNumber>
    </submittedName>
</protein>
<dbReference type="Gene3D" id="3.40.630.10">
    <property type="entry name" value="Zn peptidases"/>
    <property type="match status" value="1"/>
</dbReference>
<evidence type="ECO:0000256" key="3">
    <source>
        <dbReference type="ARBA" id="ARBA00022801"/>
    </source>
</evidence>
<dbReference type="Pfam" id="PF24827">
    <property type="entry name" value="AstE_AspA_cat"/>
    <property type="match status" value="1"/>
</dbReference>
<dbReference type="InterPro" id="IPR014336">
    <property type="entry name" value="DoeB"/>
</dbReference>
<dbReference type="InterPro" id="IPR053138">
    <property type="entry name" value="N-alpha-Ac-DABA_deacetylase"/>
</dbReference>
<evidence type="ECO:0000256" key="1">
    <source>
        <dbReference type="ARBA" id="ARBA00001947"/>
    </source>
</evidence>
<evidence type="ECO:0000256" key="2">
    <source>
        <dbReference type="ARBA" id="ARBA00022723"/>
    </source>
</evidence>
<dbReference type="EMBL" id="JAFLNF010000001">
    <property type="protein sequence ID" value="MBO0344110.1"/>
    <property type="molecule type" value="Genomic_DNA"/>
</dbReference>
<dbReference type="SUPFAM" id="SSF53187">
    <property type="entry name" value="Zn-dependent exopeptidases"/>
    <property type="match status" value="1"/>
</dbReference>
<dbReference type="CDD" id="cd06252">
    <property type="entry name" value="M14_ASTE_ASPA-like"/>
    <property type="match status" value="1"/>
</dbReference>
<dbReference type="AlphaFoldDB" id="A0A939EK37"/>
<proteinExistence type="predicted"/>
<dbReference type="RefSeq" id="WP_206937987.1">
    <property type="nucleotide sequence ID" value="NZ_JAFLNF010000001.1"/>
</dbReference>
<gene>
    <name evidence="6" type="primary">doeB</name>
    <name evidence="6" type="ORF">J0X15_02660</name>
</gene>
<dbReference type="InterPro" id="IPR043795">
    <property type="entry name" value="N-alpha-Ac-DABA-like"/>
</dbReference>
<evidence type="ECO:0000256" key="4">
    <source>
        <dbReference type="ARBA" id="ARBA00022833"/>
    </source>
</evidence>
<dbReference type="NCBIfam" id="TIGR02994">
    <property type="entry name" value="ectoine_eutE"/>
    <property type="match status" value="1"/>
</dbReference>
<dbReference type="InterPro" id="IPR055438">
    <property type="entry name" value="AstE_AspA_cat"/>
</dbReference>
<dbReference type="Proteomes" id="UP000664779">
    <property type="component" value="Unassembled WGS sequence"/>
</dbReference>
<feature type="domain" description="Succinylglutamate desuccinylase/Aspartoacylase catalytic" evidence="5">
    <location>
        <begin position="48"/>
        <end position="234"/>
    </location>
</feature>
<evidence type="ECO:0000313" key="7">
    <source>
        <dbReference type="Proteomes" id="UP000664779"/>
    </source>
</evidence>